<dbReference type="PROSITE" id="PS50014">
    <property type="entry name" value="BROMODOMAIN_2"/>
    <property type="match status" value="1"/>
</dbReference>
<comment type="caution">
    <text evidence="6">The sequence shown here is derived from an EMBL/GenBank/DDBJ whole genome shotgun (WGS) entry which is preliminary data.</text>
</comment>
<feature type="compositionally biased region" description="Basic and acidic residues" evidence="4">
    <location>
        <begin position="338"/>
        <end position="353"/>
    </location>
</feature>
<evidence type="ECO:0000313" key="7">
    <source>
        <dbReference type="Proteomes" id="UP000215914"/>
    </source>
</evidence>
<dbReference type="SUPFAM" id="SSF47370">
    <property type="entry name" value="Bromodomain"/>
    <property type="match status" value="1"/>
</dbReference>
<evidence type="ECO:0000256" key="1">
    <source>
        <dbReference type="ARBA" id="ARBA00023117"/>
    </source>
</evidence>
<keyword evidence="3" id="KW-0175">Coiled coil</keyword>
<feature type="compositionally biased region" description="Low complexity" evidence="4">
    <location>
        <begin position="287"/>
        <end position="299"/>
    </location>
</feature>
<dbReference type="InterPro" id="IPR018359">
    <property type="entry name" value="Bromodomain_CS"/>
</dbReference>
<evidence type="ECO:0000256" key="3">
    <source>
        <dbReference type="SAM" id="Coils"/>
    </source>
</evidence>
<dbReference type="OrthoDB" id="1913335at2759"/>
<feature type="compositionally biased region" description="Low complexity" evidence="4">
    <location>
        <begin position="325"/>
        <end position="337"/>
    </location>
</feature>
<evidence type="ECO:0000259" key="5">
    <source>
        <dbReference type="PROSITE" id="PS50014"/>
    </source>
</evidence>
<keyword evidence="7" id="KW-1185">Reference proteome</keyword>
<accession>A0A9K3JFV7</accession>
<feature type="region of interest" description="Disordered" evidence="4">
    <location>
        <begin position="661"/>
        <end position="694"/>
    </location>
</feature>
<dbReference type="SMART" id="SM00297">
    <property type="entry name" value="BROMO"/>
    <property type="match status" value="1"/>
</dbReference>
<dbReference type="InterPro" id="IPR004252">
    <property type="entry name" value="Probable_transposase_24"/>
</dbReference>
<evidence type="ECO:0000256" key="4">
    <source>
        <dbReference type="SAM" id="MobiDB-lite"/>
    </source>
</evidence>
<dbReference type="PANTHER" id="PTHR47809:SF3">
    <property type="entry name" value="CHROMATIN REMODELER BROMODOMAIN FAMILY"/>
    <property type="match status" value="1"/>
</dbReference>
<reference evidence="6" key="2">
    <citation type="submission" date="2020-06" db="EMBL/GenBank/DDBJ databases">
        <title>Helianthus annuus Genome sequencing and assembly Release 2.</title>
        <authorList>
            <person name="Gouzy J."/>
            <person name="Langlade N."/>
            <person name="Munos S."/>
        </authorList>
    </citation>
    <scope>NUCLEOTIDE SEQUENCE</scope>
    <source>
        <tissue evidence="6">Leaves</tissue>
    </source>
</reference>
<proteinExistence type="predicted"/>
<dbReference type="PANTHER" id="PTHR47809">
    <property type="entry name" value="DNA-BINDING BROMODOMAIN-CONTAINING PROTEIN"/>
    <property type="match status" value="1"/>
</dbReference>
<protein>
    <submittedName>
        <fullName evidence="6">Chromatin remodeler Bromodomain family</fullName>
    </submittedName>
</protein>
<organism evidence="6 7">
    <name type="scientific">Helianthus annuus</name>
    <name type="common">Common sunflower</name>
    <dbReference type="NCBI Taxonomy" id="4232"/>
    <lineage>
        <taxon>Eukaryota</taxon>
        <taxon>Viridiplantae</taxon>
        <taxon>Streptophyta</taxon>
        <taxon>Embryophyta</taxon>
        <taxon>Tracheophyta</taxon>
        <taxon>Spermatophyta</taxon>
        <taxon>Magnoliopsida</taxon>
        <taxon>eudicotyledons</taxon>
        <taxon>Gunneridae</taxon>
        <taxon>Pentapetalae</taxon>
        <taxon>asterids</taxon>
        <taxon>campanulids</taxon>
        <taxon>Asterales</taxon>
        <taxon>Asteraceae</taxon>
        <taxon>Asteroideae</taxon>
        <taxon>Heliantheae alliance</taxon>
        <taxon>Heliantheae</taxon>
        <taxon>Helianthus</taxon>
    </lineage>
</organism>
<sequence length="694" mass="78729">MKRPRSYKQKNPIIPQNNAALRVSEFDERASGNVSAMRVESEARRTVPLARGRQGGLEMERNDNGIMQISTDRLSHVIASVIREISKEAGGMASFSRCLVDDSFDNGQMAQPHVNVDIEENRRQLQQEQEQYSEYKQQELDAALEVIKKTMMLDAAEPFNRPVDPAALDIPDYFDVIKTPMDFGTICNNLENGLKYMNSADVFMDVQYIWHNCVIYNKPGDHILKLLKRVKSFFMKHWKAAGLLTEQSPSVIDVHPVTESSILRHNKRQNETPIVNNFTQLQNTEASQPQQSSSQQQFSIPRHNKRQKESPLVNTFTQLQNPDTSQPQQSSSQQQSSPEKDEPNIDSRNTEKKRQIRGLAAHQKLLTSAGRIKVLTNELGQPVGPEAVKLTSFMGHIARDGNLAPLTCSGWRKMPEENKEKMWQKILTTFDIEPSCRLSVLLSIGSKWRNFKSQLKVAHYDTHTTDEERLADRDERVRPDQWAFLVSQWSSAEFQRLSARNKANRAKVKFIHTSGTKSFARLLEEEREKRPDGQELSQAELFILTRTRKNGQPVNETSAAVISELRESANPEDAYHRVMGGDRERGNRGVSVSELNATRETIVPSRAEALKMVEEKNVEVVEMKERLASVEETCSQMAAQMSAMVSMMANMQKAFTGDNIPNGIPMGRPNQSEPAFTSNHEAPTKSARGRKKRR</sequence>
<dbReference type="Pfam" id="PF03004">
    <property type="entry name" value="Transposase_24"/>
    <property type="match status" value="1"/>
</dbReference>
<dbReference type="AlphaFoldDB" id="A0A9K3JFV7"/>
<feature type="coiled-coil region" evidence="3">
    <location>
        <begin position="606"/>
        <end position="640"/>
    </location>
</feature>
<name>A0A9K3JFV7_HELAN</name>
<gene>
    <name evidence="6" type="ORF">HanXRQr2_Chr03g0103981</name>
</gene>
<evidence type="ECO:0000313" key="6">
    <source>
        <dbReference type="EMBL" id="KAF5813882.1"/>
    </source>
</evidence>
<feature type="compositionally biased region" description="Polar residues" evidence="4">
    <location>
        <begin position="669"/>
        <end position="681"/>
    </location>
</feature>
<feature type="coiled-coil region" evidence="3">
    <location>
        <begin position="115"/>
        <end position="145"/>
    </location>
</feature>
<dbReference type="Gene3D" id="1.20.920.10">
    <property type="entry name" value="Bromodomain-like"/>
    <property type="match status" value="1"/>
</dbReference>
<dbReference type="Gramene" id="mRNA:HanXRQr2_Chr03g0103981">
    <property type="protein sequence ID" value="mRNA:HanXRQr2_Chr03g0103981"/>
    <property type="gene ID" value="HanXRQr2_Chr03g0103981"/>
</dbReference>
<dbReference type="EMBL" id="MNCJ02000318">
    <property type="protein sequence ID" value="KAF5813882.1"/>
    <property type="molecule type" value="Genomic_DNA"/>
</dbReference>
<dbReference type="Proteomes" id="UP000215914">
    <property type="component" value="Unassembled WGS sequence"/>
</dbReference>
<feature type="region of interest" description="Disordered" evidence="4">
    <location>
        <begin position="283"/>
        <end position="357"/>
    </location>
</feature>
<dbReference type="Pfam" id="PF00439">
    <property type="entry name" value="Bromodomain"/>
    <property type="match status" value="1"/>
</dbReference>
<evidence type="ECO:0000256" key="2">
    <source>
        <dbReference type="PROSITE-ProRule" id="PRU00035"/>
    </source>
</evidence>
<dbReference type="InterPro" id="IPR036427">
    <property type="entry name" value="Bromodomain-like_sf"/>
</dbReference>
<keyword evidence="1 2" id="KW-0103">Bromodomain</keyword>
<reference evidence="6" key="1">
    <citation type="journal article" date="2017" name="Nature">
        <title>The sunflower genome provides insights into oil metabolism, flowering and Asterid evolution.</title>
        <authorList>
            <person name="Badouin H."/>
            <person name="Gouzy J."/>
            <person name="Grassa C.J."/>
            <person name="Murat F."/>
            <person name="Staton S.E."/>
            <person name="Cottret L."/>
            <person name="Lelandais-Briere C."/>
            <person name="Owens G.L."/>
            <person name="Carrere S."/>
            <person name="Mayjonade B."/>
            <person name="Legrand L."/>
            <person name="Gill N."/>
            <person name="Kane N.C."/>
            <person name="Bowers J.E."/>
            <person name="Hubner S."/>
            <person name="Bellec A."/>
            <person name="Berard A."/>
            <person name="Berges H."/>
            <person name="Blanchet N."/>
            <person name="Boniface M.C."/>
            <person name="Brunel D."/>
            <person name="Catrice O."/>
            <person name="Chaidir N."/>
            <person name="Claudel C."/>
            <person name="Donnadieu C."/>
            <person name="Faraut T."/>
            <person name="Fievet G."/>
            <person name="Helmstetter N."/>
            <person name="King M."/>
            <person name="Knapp S.J."/>
            <person name="Lai Z."/>
            <person name="Le Paslier M.C."/>
            <person name="Lippi Y."/>
            <person name="Lorenzon L."/>
            <person name="Mandel J.R."/>
            <person name="Marage G."/>
            <person name="Marchand G."/>
            <person name="Marquand E."/>
            <person name="Bret-Mestries E."/>
            <person name="Morien E."/>
            <person name="Nambeesan S."/>
            <person name="Nguyen T."/>
            <person name="Pegot-Espagnet P."/>
            <person name="Pouilly N."/>
            <person name="Raftis F."/>
            <person name="Sallet E."/>
            <person name="Schiex T."/>
            <person name="Thomas J."/>
            <person name="Vandecasteele C."/>
            <person name="Vares D."/>
            <person name="Vear F."/>
            <person name="Vautrin S."/>
            <person name="Crespi M."/>
            <person name="Mangin B."/>
            <person name="Burke J.M."/>
            <person name="Salse J."/>
            <person name="Munos S."/>
            <person name="Vincourt P."/>
            <person name="Rieseberg L.H."/>
            <person name="Langlade N.B."/>
        </authorList>
    </citation>
    <scope>NUCLEOTIDE SEQUENCE</scope>
    <source>
        <tissue evidence="6">Leaves</tissue>
    </source>
</reference>
<feature type="domain" description="Bromo" evidence="5">
    <location>
        <begin position="151"/>
        <end position="224"/>
    </location>
</feature>
<dbReference type="CDD" id="cd04369">
    <property type="entry name" value="Bromodomain"/>
    <property type="match status" value="1"/>
</dbReference>
<dbReference type="InterPro" id="IPR001487">
    <property type="entry name" value="Bromodomain"/>
</dbReference>
<feature type="compositionally biased region" description="Polar residues" evidence="4">
    <location>
        <begin position="312"/>
        <end position="324"/>
    </location>
</feature>
<dbReference type="PROSITE" id="PS00633">
    <property type="entry name" value="BROMODOMAIN_1"/>
    <property type="match status" value="1"/>
</dbReference>
<dbReference type="PRINTS" id="PR00503">
    <property type="entry name" value="BROMODOMAIN"/>
</dbReference>